<accession>A0ACD5Y5K6</accession>
<protein>
    <submittedName>
        <fullName evidence="1">Uncharacterized protein</fullName>
    </submittedName>
</protein>
<dbReference type="Proteomes" id="UP001732700">
    <property type="component" value="Chromosome 5C"/>
</dbReference>
<proteinExistence type="predicted"/>
<reference evidence="1" key="2">
    <citation type="submission" date="2025-09" db="UniProtKB">
        <authorList>
            <consortium name="EnsemblPlants"/>
        </authorList>
    </citation>
    <scope>IDENTIFICATION</scope>
</reference>
<organism evidence="1 2">
    <name type="scientific">Avena sativa</name>
    <name type="common">Oat</name>
    <dbReference type="NCBI Taxonomy" id="4498"/>
    <lineage>
        <taxon>Eukaryota</taxon>
        <taxon>Viridiplantae</taxon>
        <taxon>Streptophyta</taxon>
        <taxon>Embryophyta</taxon>
        <taxon>Tracheophyta</taxon>
        <taxon>Spermatophyta</taxon>
        <taxon>Magnoliopsida</taxon>
        <taxon>Liliopsida</taxon>
        <taxon>Poales</taxon>
        <taxon>Poaceae</taxon>
        <taxon>BOP clade</taxon>
        <taxon>Pooideae</taxon>
        <taxon>Poodae</taxon>
        <taxon>Poeae</taxon>
        <taxon>Poeae Chloroplast Group 1 (Aveneae type)</taxon>
        <taxon>Aveninae</taxon>
        <taxon>Avena</taxon>
    </lineage>
</organism>
<evidence type="ECO:0000313" key="1">
    <source>
        <dbReference type="EnsemblPlants" id="AVESA.00010b.r2.5CG0890780.1.CDS.1"/>
    </source>
</evidence>
<keyword evidence="2" id="KW-1185">Reference proteome</keyword>
<sequence>MCHCVLTSTSSRLIIQRVRTCSMVRSPFVLVPMEGTTTLREEEQREVLLIHSQVSRIKREDEETREHLLKLQLLETRPAAGGIRGRESSPTASRSLSPLRRAGDAVTVGDWA</sequence>
<evidence type="ECO:0000313" key="2">
    <source>
        <dbReference type="Proteomes" id="UP001732700"/>
    </source>
</evidence>
<name>A0ACD5Y5K6_AVESA</name>
<dbReference type="EnsemblPlants" id="AVESA.00010b.r2.5CG0890780.1">
    <property type="protein sequence ID" value="AVESA.00010b.r2.5CG0890780.1.CDS.1"/>
    <property type="gene ID" value="AVESA.00010b.r2.5CG0890780"/>
</dbReference>
<reference evidence="1" key="1">
    <citation type="submission" date="2021-05" db="EMBL/GenBank/DDBJ databases">
        <authorList>
            <person name="Scholz U."/>
            <person name="Mascher M."/>
            <person name="Fiebig A."/>
        </authorList>
    </citation>
    <scope>NUCLEOTIDE SEQUENCE [LARGE SCALE GENOMIC DNA]</scope>
</reference>